<dbReference type="Pfam" id="PF02655">
    <property type="entry name" value="ATP-grasp_3"/>
    <property type="match status" value="1"/>
</dbReference>
<accession>A0ABQ3IHF8</accession>
<evidence type="ECO:0000313" key="7">
    <source>
        <dbReference type="Proteomes" id="UP000605897"/>
    </source>
</evidence>
<evidence type="ECO:0000256" key="2">
    <source>
        <dbReference type="ARBA" id="ARBA00022741"/>
    </source>
</evidence>
<dbReference type="PANTHER" id="PTHR43585">
    <property type="entry name" value="FUMIPYRROLE BIOSYNTHESIS PROTEIN C"/>
    <property type="match status" value="1"/>
</dbReference>
<feature type="domain" description="ATP-grasp" evidence="5">
    <location>
        <begin position="121"/>
        <end position="319"/>
    </location>
</feature>
<dbReference type="RefSeq" id="WP_191243124.1">
    <property type="nucleotide sequence ID" value="NZ_BNAU01000001.1"/>
</dbReference>
<dbReference type="Proteomes" id="UP000605897">
    <property type="component" value="Unassembled WGS sequence"/>
</dbReference>
<gene>
    <name evidence="6" type="ORF">GCM10017786_08350</name>
</gene>
<keyword evidence="2 4" id="KW-0547">Nucleotide-binding</keyword>
<evidence type="ECO:0000256" key="4">
    <source>
        <dbReference type="PROSITE-ProRule" id="PRU00409"/>
    </source>
</evidence>
<protein>
    <recommendedName>
        <fullName evidence="5">ATP-grasp domain-containing protein</fullName>
    </recommendedName>
</protein>
<keyword evidence="1" id="KW-0436">Ligase</keyword>
<sequence>MSPHSATTDRPVLVLVDYIPFMGPIEMLTGLAHGDFEYHFVFSMRTRWDARTARDLRARGYAVDSLDDVMRDPSRLAHCAGITSVGDTTLRETARIAEALGLPHYHSTAVADTISEKVRQRRAFADHGVPQPGWIEVDSGDRDWWLKVPSALSARPMVAKPSRGWGSSGVVRVTGLDQARAVVRPGSGTWLLEAEITGGGHPLGDWLSDCLSVQTMSVDGVTHLLGVMDKPPTAPPFKPTGDVVPSILPAELRRECEQVALAAVAALGVRNGWCHTELKLGDSGPQVLEVNGRMTSTIHDACVRLYGTNPIRTWFDVVLGHRPAVPSFDYGSRVVCQYLPPAPAAPVDIRAVLDTVVELETLPAVFDVRVLHTDGLAGDTGTSVTTAPLAVWMDVAGPAELRSTLDKVKDQLAAVGL</sequence>
<keyword evidence="3 4" id="KW-0067">ATP-binding</keyword>
<name>A0ABQ3IHF8_9PSEU</name>
<dbReference type="InterPro" id="IPR052032">
    <property type="entry name" value="ATP-dep_AA_Ligase"/>
</dbReference>
<dbReference type="PANTHER" id="PTHR43585:SF2">
    <property type="entry name" value="ATP-GRASP ENZYME FSQD"/>
    <property type="match status" value="1"/>
</dbReference>
<dbReference type="EMBL" id="BNAU01000001">
    <property type="protein sequence ID" value="GHE80533.1"/>
    <property type="molecule type" value="Genomic_DNA"/>
</dbReference>
<evidence type="ECO:0000259" key="5">
    <source>
        <dbReference type="PROSITE" id="PS50975"/>
    </source>
</evidence>
<proteinExistence type="predicted"/>
<evidence type="ECO:0000256" key="3">
    <source>
        <dbReference type="ARBA" id="ARBA00022840"/>
    </source>
</evidence>
<dbReference type="PROSITE" id="PS50975">
    <property type="entry name" value="ATP_GRASP"/>
    <property type="match status" value="1"/>
</dbReference>
<evidence type="ECO:0000313" key="6">
    <source>
        <dbReference type="EMBL" id="GHE80533.1"/>
    </source>
</evidence>
<dbReference type="SUPFAM" id="SSF56059">
    <property type="entry name" value="Glutathione synthetase ATP-binding domain-like"/>
    <property type="match status" value="1"/>
</dbReference>
<comment type="caution">
    <text evidence="6">The sequence shown here is derived from an EMBL/GenBank/DDBJ whole genome shotgun (WGS) entry which is preliminary data.</text>
</comment>
<organism evidence="6 7">
    <name type="scientific">Amycolatopsis deserti</name>
    <dbReference type="NCBI Taxonomy" id="185696"/>
    <lineage>
        <taxon>Bacteria</taxon>
        <taxon>Bacillati</taxon>
        <taxon>Actinomycetota</taxon>
        <taxon>Actinomycetes</taxon>
        <taxon>Pseudonocardiales</taxon>
        <taxon>Pseudonocardiaceae</taxon>
        <taxon>Amycolatopsis</taxon>
    </lineage>
</organism>
<evidence type="ECO:0000256" key="1">
    <source>
        <dbReference type="ARBA" id="ARBA00022598"/>
    </source>
</evidence>
<keyword evidence="7" id="KW-1185">Reference proteome</keyword>
<reference evidence="7" key="1">
    <citation type="journal article" date="2019" name="Int. J. Syst. Evol. Microbiol.">
        <title>The Global Catalogue of Microorganisms (GCM) 10K type strain sequencing project: providing services to taxonomists for standard genome sequencing and annotation.</title>
        <authorList>
            <consortium name="The Broad Institute Genomics Platform"/>
            <consortium name="The Broad Institute Genome Sequencing Center for Infectious Disease"/>
            <person name="Wu L."/>
            <person name="Ma J."/>
        </authorList>
    </citation>
    <scope>NUCLEOTIDE SEQUENCE [LARGE SCALE GENOMIC DNA]</scope>
    <source>
        <strain evidence="7">CGMCC 4.7677</strain>
    </source>
</reference>
<dbReference type="Gene3D" id="3.30.470.20">
    <property type="entry name" value="ATP-grasp fold, B domain"/>
    <property type="match status" value="1"/>
</dbReference>
<dbReference type="InterPro" id="IPR011761">
    <property type="entry name" value="ATP-grasp"/>
</dbReference>
<dbReference type="InterPro" id="IPR003806">
    <property type="entry name" value="ATP-grasp_PylC-type"/>
</dbReference>